<feature type="chain" id="PRO_5016394356" evidence="12">
    <location>
        <begin position="30"/>
        <end position="960"/>
    </location>
</feature>
<evidence type="ECO:0000313" key="15">
    <source>
        <dbReference type="EMBL" id="PXX44808.1"/>
    </source>
</evidence>
<keyword evidence="8 15" id="KW-0675">Receptor</keyword>
<evidence type="ECO:0000256" key="2">
    <source>
        <dbReference type="ARBA" id="ARBA00009810"/>
    </source>
</evidence>
<dbReference type="InterPro" id="IPR037066">
    <property type="entry name" value="Plug_dom_sf"/>
</dbReference>
<evidence type="ECO:0000256" key="1">
    <source>
        <dbReference type="ARBA" id="ARBA00004571"/>
    </source>
</evidence>
<dbReference type="Gene3D" id="2.170.130.10">
    <property type="entry name" value="TonB-dependent receptor, plug domain"/>
    <property type="match status" value="1"/>
</dbReference>
<evidence type="ECO:0000256" key="7">
    <source>
        <dbReference type="ARBA" id="ARBA00023136"/>
    </source>
</evidence>
<dbReference type="RefSeq" id="WP_110254308.1">
    <property type="nucleotide sequence ID" value="NZ_QJKB01000002.1"/>
</dbReference>
<protein>
    <submittedName>
        <fullName evidence="15">Iron complex outermembrane receptor protein</fullName>
    </submittedName>
</protein>
<evidence type="ECO:0000256" key="8">
    <source>
        <dbReference type="ARBA" id="ARBA00023170"/>
    </source>
</evidence>
<evidence type="ECO:0000259" key="13">
    <source>
        <dbReference type="Pfam" id="PF00593"/>
    </source>
</evidence>
<accession>A0A318J9J9</accession>
<keyword evidence="9 10" id="KW-0998">Cell outer membrane</keyword>
<evidence type="ECO:0000256" key="5">
    <source>
        <dbReference type="ARBA" id="ARBA00022692"/>
    </source>
</evidence>
<keyword evidence="6 11" id="KW-0798">TonB box</keyword>
<organism evidence="15 16">
    <name type="scientific">Undibacterium pigrum</name>
    <dbReference type="NCBI Taxonomy" id="401470"/>
    <lineage>
        <taxon>Bacteria</taxon>
        <taxon>Pseudomonadati</taxon>
        <taxon>Pseudomonadota</taxon>
        <taxon>Betaproteobacteria</taxon>
        <taxon>Burkholderiales</taxon>
        <taxon>Oxalobacteraceae</taxon>
        <taxon>Undibacterium</taxon>
    </lineage>
</organism>
<dbReference type="PANTHER" id="PTHR47234">
    <property type="match status" value="1"/>
</dbReference>
<evidence type="ECO:0000256" key="3">
    <source>
        <dbReference type="ARBA" id="ARBA00022448"/>
    </source>
</evidence>
<evidence type="ECO:0000256" key="12">
    <source>
        <dbReference type="SAM" id="SignalP"/>
    </source>
</evidence>
<proteinExistence type="inferred from homology"/>
<dbReference type="GO" id="GO:0009279">
    <property type="term" value="C:cell outer membrane"/>
    <property type="evidence" value="ECO:0007669"/>
    <property type="project" value="UniProtKB-SubCell"/>
</dbReference>
<evidence type="ECO:0000256" key="11">
    <source>
        <dbReference type="RuleBase" id="RU003357"/>
    </source>
</evidence>
<keyword evidence="3 10" id="KW-0813">Transport</keyword>
<dbReference type="InterPro" id="IPR036942">
    <property type="entry name" value="Beta-barrel_TonB_sf"/>
</dbReference>
<dbReference type="OrthoDB" id="8530571at2"/>
<evidence type="ECO:0000256" key="9">
    <source>
        <dbReference type="ARBA" id="ARBA00023237"/>
    </source>
</evidence>
<keyword evidence="7 10" id="KW-0472">Membrane</keyword>
<dbReference type="Pfam" id="PF00593">
    <property type="entry name" value="TonB_dep_Rec_b-barrel"/>
    <property type="match status" value="1"/>
</dbReference>
<evidence type="ECO:0000256" key="4">
    <source>
        <dbReference type="ARBA" id="ARBA00022452"/>
    </source>
</evidence>
<feature type="domain" description="TonB-dependent receptor plug" evidence="14">
    <location>
        <begin position="56"/>
        <end position="174"/>
    </location>
</feature>
<dbReference type="InterPro" id="IPR012910">
    <property type="entry name" value="Plug_dom"/>
</dbReference>
<dbReference type="SUPFAM" id="SSF56935">
    <property type="entry name" value="Porins"/>
    <property type="match status" value="1"/>
</dbReference>
<dbReference type="InterPro" id="IPR039426">
    <property type="entry name" value="TonB-dep_rcpt-like"/>
</dbReference>
<reference evidence="15 16" key="1">
    <citation type="submission" date="2018-05" db="EMBL/GenBank/DDBJ databases">
        <title>Genomic Encyclopedia of Type Strains, Phase IV (KMG-IV): sequencing the most valuable type-strain genomes for metagenomic binning, comparative biology and taxonomic classification.</title>
        <authorList>
            <person name="Goeker M."/>
        </authorList>
    </citation>
    <scope>NUCLEOTIDE SEQUENCE [LARGE SCALE GENOMIC DNA]</scope>
    <source>
        <strain evidence="15 16">DSM 19792</strain>
    </source>
</reference>
<evidence type="ECO:0000256" key="10">
    <source>
        <dbReference type="PROSITE-ProRule" id="PRU01360"/>
    </source>
</evidence>
<evidence type="ECO:0000259" key="14">
    <source>
        <dbReference type="Pfam" id="PF07715"/>
    </source>
</evidence>
<dbReference type="InterPro" id="IPR000531">
    <property type="entry name" value="Beta-barrel_TonB"/>
</dbReference>
<dbReference type="Gene3D" id="2.40.170.20">
    <property type="entry name" value="TonB-dependent receptor, beta-barrel domain"/>
    <property type="match status" value="1"/>
</dbReference>
<evidence type="ECO:0000256" key="6">
    <source>
        <dbReference type="ARBA" id="ARBA00023077"/>
    </source>
</evidence>
<keyword evidence="4 10" id="KW-1134">Transmembrane beta strand</keyword>
<dbReference type="EMBL" id="QJKB01000002">
    <property type="protein sequence ID" value="PXX44808.1"/>
    <property type="molecule type" value="Genomic_DNA"/>
</dbReference>
<comment type="subcellular location">
    <subcellularLocation>
        <location evidence="1 10">Cell outer membrane</location>
        <topology evidence="1 10">Multi-pass membrane protein</topology>
    </subcellularLocation>
</comment>
<dbReference type="AlphaFoldDB" id="A0A318J9J9"/>
<keyword evidence="16" id="KW-1185">Reference proteome</keyword>
<feature type="signal peptide" evidence="12">
    <location>
        <begin position="1"/>
        <end position="29"/>
    </location>
</feature>
<name>A0A318J9J9_9BURK</name>
<dbReference type="PROSITE" id="PS52016">
    <property type="entry name" value="TONB_DEPENDENT_REC_3"/>
    <property type="match status" value="1"/>
</dbReference>
<keyword evidence="12" id="KW-0732">Signal</keyword>
<dbReference type="Pfam" id="PF07715">
    <property type="entry name" value="Plug"/>
    <property type="match status" value="1"/>
</dbReference>
<evidence type="ECO:0000313" key="16">
    <source>
        <dbReference type="Proteomes" id="UP000247792"/>
    </source>
</evidence>
<gene>
    <name evidence="15" type="ORF">DFR42_10220</name>
</gene>
<dbReference type="Proteomes" id="UP000247792">
    <property type="component" value="Unassembled WGS sequence"/>
</dbReference>
<feature type="domain" description="TonB-dependent receptor-like beta-barrel" evidence="13">
    <location>
        <begin position="359"/>
        <end position="920"/>
    </location>
</feature>
<comment type="caution">
    <text evidence="15">The sequence shown here is derived from an EMBL/GenBank/DDBJ whole genome shotgun (WGS) entry which is preliminary data.</text>
</comment>
<dbReference type="PANTHER" id="PTHR47234:SF2">
    <property type="entry name" value="TONB-DEPENDENT RECEPTOR"/>
    <property type="match status" value="1"/>
</dbReference>
<sequence length="960" mass="103606">MFYQEKKCAYAVKLALAMLSGGMLISAQAQTVKADPAEKIQKIEVTGSHIKRIDKEGTSPIQTLSAKDISQSGATTVAELLRTIPALGSGGAFDAVDGGFSRGVATASLRGLGSSSTLILLNGRRMTPSAYANPNQGQSTLYDINSIPLSMLERVEIFKDGASAVYGSDAIAGVINFITKSDYQGVQMNASIGANDNNQFKKKSISGFAGFGNYAQDGYNVTVSAELSKRDRVSIKDANDVEKDLYSTLNNRLSPYSSFASNQPFFYRERTPGSNTFFTANDANVVNRTNCDPSRLITGGAQYNIATTSALYGRQFCNYNLDDFAEVQGAGQDFSAMSRGIYQINDTLSAFAEVAYTKTDRDYTGGSRTIDGRTPSTAFALSGAGTPFQAILPVGHPDNPFPTSRAAVVYRFENVAGGTNTSNESLRFASGLKGSFKSWDWETGVLWNRSERTDISNGFLLLPEVQKLITQNMSLADVAKQPNLSRQLKSVGVAEIAQADFKASTEFGSLPGGAIGFASGVEFRQEKMTLTPDNLTSSGQILGLANQFIQGQRNVTSAFVEVRTPFLKNFEMDFAGRVDKYPSFKTNFVPKVGAKWTVNDALAFRSTYAQGFRAPALVQVTAGGTQTFLNGLADPIRCPDGKVPLTGGDSTDCSRSISTLIRQNPNLKPETSRSFSLGMVLSPTRDFDILVDYYNIRKEDEVAALSSTLILNNPDAYPGTVVRDTNPANFVKDKNGNVVPNSGPLISLLRNYINQGSTVVSGVDVEMAMRNNLAENGKLDTRFRTSYTIEYRRAEKPGDPETNLVGTRGGISNFSTSVGDIPRLRATLSSSWTKEAHTVNGAINFVGGVSLMRYTNAGETYPVSYCHYGSGQPATATSLGGVAKYLTYVPDCAVSSWTTVDLGYTYKGFKDLTIGVRVLNALDSKAPYDPSSSYTTSGYNDSLHNAYGRAFRLNLGYVFK</sequence>
<keyword evidence="5 10" id="KW-0812">Transmembrane</keyword>
<comment type="similarity">
    <text evidence="2 10 11">Belongs to the TonB-dependent receptor family.</text>
</comment>